<dbReference type="Proteomes" id="UP001303046">
    <property type="component" value="Unassembled WGS sequence"/>
</dbReference>
<proteinExistence type="predicted"/>
<reference evidence="1 2" key="1">
    <citation type="submission" date="2023-08" db="EMBL/GenBank/DDBJ databases">
        <title>A Necator americanus chromosomal reference genome.</title>
        <authorList>
            <person name="Ilik V."/>
            <person name="Petrzelkova K.J."/>
            <person name="Pardy F."/>
            <person name="Fuh T."/>
            <person name="Niatou-Singa F.S."/>
            <person name="Gouil Q."/>
            <person name="Baker L."/>
            <person name="Ritchie M.E."/>
            <person name="Jex A.R."/>
            <person name="Gazzola D."/>
            <person name="Li H."/>
            <person name="Toshio Fujiwara R."/>
            <person name="Zhan B."/>
            <person name="Aroian R.V."/>
            <person name="Pafco B."/>
            <person name="Schwarz E.M."/>
        </authorList>
    </citation>
    <scope>NUCLEOTIDE SEQUENCE [LARGE SCALE GENOMIC DNA]</scope>
    <source>
        <strain evidence="1 2">Aroian</strain>
        <tissue evidence="1">Whole animal</tissue>
    </source>
</reference>
<evidence type="ECO:0000313" key="2">
    <source>
        <dbReference type="Proteomes" id="UP001303046"/>
    </source>
</evidence>
<accession>A0ABR1BQL9</accession>
<evidence type="ECO:0000313" key="1">
    <source>
        <dbReference type="EMBL" id="KAK6728071.1"/>
    </source>
</evidence>
<name>A0ABR1BQL9_NECAM</name>
<comment type="caution">
    <text evidence="1">The sequence shown here is derived from an EMBL/GenBank/DDBJ whole genome shotgun (WGS) entry which is preliminary data.</text>
</comment>
<keyword evidence="2" id="KW-1185">Reference proteome</keyword>
<organism evidence="1 2">
    <name type="scientific">Necator americanus</name>
    <name type="common">Human hookworm</name>
    <dbReference type="NCBI Taxonomy" id="51031"/>
    <lineage>
        <taxon>Eukaryota</taxon>
        <taxon>Metazoa</taxon>
        <taxon>Ecdysozoa</taxon>
        <taxon>Nematoda</taxon>
        <taxon>Chromadorea</taxon>
        <taxon>Rhabditida</taxon>
        <taxon>Rhabditina</taxon>
        <taxon>Rhabditomorpha</taxon>
        <taxon>Strongyloidea</taxon>
        <taxon>Ancylostomatidae</taxon>
        <taxon>Bunostominae</taxon>
        <taxon>Necator</taxon>
    </lineage>
</organism>
<protein>
    <submittedName>
        <fullName evidence="1">Uncharacterized protein</fullName>
    </submittedName>
</protein>
<sequence length="85" mass="9393">MAIAVSREIGYEHPCLAQQHNSWVAAQMTPLRLQAVDLVTIWSSSELEAARFSANPFLFASRPGACWSSFASVWLQFVACLCFGI</sequence>
<gene>
    <name evidence="1" type="primary">Necator_chrI.g1744</name>
    <name evidence="1" type="ORF">RB195_005618</name>
</gene>
<dbReference type="EMBL" id="JAVFWL010000001">
    <property type="protein sequence ID" value="KAK6728071.1"/>
    <property type="molecule type" value="Genomic_DNA"/>
</dbReference>